<gene>
    <name evidence="1" type="ORF">DUI87_06552</name>
</gene>
<name>A0A3M0KTZ9_HIRRU</name>
<dbReference type="InterPro" id="IPR036862">
    <property type="entry name" value="Integrase_C_dom_sf_retrovir"/>
</dbReference>
<evidence type="ECO:0008006" key="3">
    <source>
        <dbReference type="Google" id="ProtNLM"/>
    </source>
</evidence>
<dbReference type="EMBL" id="QRBI01000102">
    <property type="protein sequence ID" value="RMC16615.1"/>
    <property type="molecule type" value="Genomic_DNA"/>
</dbReference>
<evidence type="ECO:0000313" key="2">
    <source>
        <dbReference type="Proteomes" id="UP000269221"/>
    </source>
</evidence>
<proteinExistence type="predicted"/>
<dbReference type="AlphaFoldDB" id="A0A3M0KTZ9"/>
<dbReference type="GO" id="GO:0003676">
    <property type="term" value="F:nucleic acid binding"/>
    <property type="evidence" value="ECO:0007669"/>
    <property type="project" value="InterPro"/>
</dbReference>
<keyword evidence="2" id="KW-1185">Reference proteome</keyword>
<dbReference type="Proteomes" id="UP000269221">
    <property type="component" value="Unassembled WGS sequence"/>
</dbReference>
<dbReference type="Gene3D" id="2.30.30.10">
    <property type="entry name" value="Integrase, C-terminal domain superfamily, retroviral"/>
    <property type="match status" value="1"/>
</dbReference>
<comment type="caution">
    <text evidence="1">The sequence shown here is derived from an EMBL/GenBank/DDBJ whole genome shotgun (WGS) entry which is preliminary data.</text>
</comment>
<organism evidence="1 2">
    <name type="scientific">Hirundo rustica rustica</name>
    <dbReference type="NCBI Taxonomy" id="333673"/>
    <lineage>
        <taxon>Eukaryota</taxon>
        <taxon>Metazoa</taxon>
        <taxon>Chordata</taxon>
        <taxon>Craniata</taxon>
        <taxon>Vertebrata</taxon>
        <taxon>Euteleostomi</taxon>
        <taxon>Archelosauria</taxon>
        <taxon>Archosauria</taxon>
        <taxon>Dinosauria</taxon>
        <taxon>Saurischia</taxon>
        <taxon>Theropoda</taxon>
        <taxon>Coelurosauria</taxon>
        <taxon>Aves</taxon>
        <taxon>Neognathae</taxon>
        <taxon>Neoaves</taxon>
        <taxon>Telluraves</taxon>
        <taxon>Australaves</taxon>
        <taxon>Passeriformes</taxon>
        <taxon>Sylvioidea</taxon>
        <taxon>Hirundinidae</taxon>
        <taxon>Hirundo</taxon>
    </lineage>
</organism>
<evidence type="ECO:0000313" key="1">
    <source>
        <dbReference type="EMBL" id="RMC16615.1"/>
    </source>
</evidence>
<reference evidence="1 2" key="1">
    <citation type="submission" date="2018-07" db="EMBL/GenBank/DDBJ databases">
        <title>A high quality draft genome assembly of the barn swallow (H. rustica rustica).</title>
        <authorList>
            <person name="Formenti G."/>
            <person name="Chiara M."/>
            <person name="Poveda L."/>
            <person name="Francoijs K.-J."/>
            <person name="Bonisoli-Alquati A."/>
            <person name="Canova L."/>
            <person name="Gianfranceschi L."/>
            <person name="Horner D.S."/>
            <person name="Saino N."/>
        </authorList>
    </citation>
    <scope>NUCLEOTIDE SEQUENCE [LARGE SCALE GENOMIC DNA]</scope>
    <source>
        <strain evidence="1">Chelidonia</strain>
        <tissue evidence="1">Blood</tissue>
    </source>
</reference>
<dbReference type="SUPFAM" id="SSF50122">
    <property type="entry name" value="DNA-binding domain of retroviral integrase"/>
    <property type="match status" value="1"/>
</dbReference>
<accession>A0A3M0KTZ9</accession>
<protein>
    <recommendedName>
        <fullName evidence="3">Integrase-type domain-containing protein</fullName>
    </recommendedName>
</protein>
<sequence>MITAQEKNNVSPVRSGWTFGISVPFKEKITGLLGRWGWGVSGAQKEFFKKLKSERRLAQCADVNGASLRRGEKKLENVNVELTNPALIGSAFQQKSPDVIVKDPATRETKTPHDQVTWGRGYAYVSTPPGLNWVPAEWVKSFILKTAKPPAEAPQVASAAWRRRKCRTLS</sequence>